<dbReference type="InterPro" id="IPR011527">
    <property type="entry name" value="ABC1_TM_dom"/>
</dbReference>
<dbReference type="GO" id="GO:0016887">
    <property type="term" value="F:ATP hydrolysis activity"/>
    <property type="evidence" value="ECO:0007669"/>
    <property type="project" value="InterPro"/>
</dbReference>
<evidence type="ECO:0000256" key="6">
    <source>
        <dbReference type="ARBA" id="ARBA00022989"/>
    </source>
</evidence>
<feature type="domain" description="ABC transmembrane type-1" evidence="10">
    <location>
        <begin position="1"/>
        <end position="173"/>
    </location>
</feature>
<dbReference type="GO" id="GO:0015421">
    <property type="term" value="F:ABC-type oligopeptide transporter activity"/>
    <property type="evidence" value="ECO:0007669"/>
    <property type="project" value="TreeGrafter"/>
</dbReference>
<gene>
    <name evidence="11" type="ORF">SAMN02745227_01298</name>
</gene>
<evidence type="ECO:0000256" key="1">
    <source>
        <dbReference type="ARBA" id="ARBA00004651"/>
    </source>
</evidence>
<accession>A0A1M6NZU0</accession>
<dbReference type="Pfam" id="PF00664">
    <property type="entry name" value="ABC_membrane"/>
    <property type="match status" value="1"/>
</dbReference>
<dbReference type="PROSITE" id="PS00211">
    <property type="entry name" value="ABC_TRANSPORTER_1"/>
    <property type="match status" value="1"/>
</dbReference>
<keyword evidence="5 11" id="KW-0067">ATP-binding</keyword>
<reference evidence="12" key="1">
    <citation type="submission" date="2016-11" db="EMBL/GenBank/DDBJ databases">
        <authorList>
            <person name="Varghese N."/>
            <person name="Submissions S."/>
        </authorList>
    </citation>
    <scope>NUCLEOTIDE SEQUENCE [LARGE SCALE GENOMIC DNA]</scope>
    <source>
        <strain evidence="12">DSM 14826</strain>
    </source>
</reference>
<evidence type="ECO:0000256" key="3">
    <source>
        <dbReference type="ARBA" id="ARBA00022692"/>
    </source>
</evidence>
<dbReference type="InterPro" id="IPR027417">
    <property type="entry name" value="P-loop_NTPase"/>
</dbReference>
<dbReference type="Gene3D" id="1.20.1560.10">
    <property type="entry name" value="ABC transporter type 1, transmembrane domain"/>
    <property type="match status" value="1"/>
</dbReference>
<evidence type="ECO:0000256" key="8">
    <source>
        <dbReference type="SAM" id="Phobius"/>
    </source>
</evidence>
<dbReference type="GO" id="GO:0005524">
    <property type="term" value="F:ATP binding"/>
    <property type="evidence" value="ECO:0007669"/>
    <property type="project" value="UniProtKB-KW"/>
</dbReference>
<dbReference type="PROSITE" id="PS50929">
    <property type="entry name" value="ABC_TM1F"/>
    <property type="match status" value="1"/>
</dbReference>
<dbReference type="PROSITE" id="PS50893">
    <property type="entry name" value="ABC_TRANSPORTER_2"/>
    <property type="match status" value="1"/>
</dbReference>
<evidence type="ECO:0000256" key="7">
    <source>
        <dbReference type="ARBA" id="ARBA00023136"/>
    </source>
</evidence>
<dbReference type="STRING" id="1120989.SAMN02745227_01298"/>
<evidence type="ECO:0000313" key="11">
    <source>
        <dbReference type="EMBL" id="SHK01235.1"/>
    </source>
</evidence>
<keyword evidence="6 8" id="KW-1133">Transmembrane helix</keyword>
<organism evidence="11 12">
    <name type="scientific">Anaerobranca californiensis DSM 14826</name>
    <dbReference type="NCBI Taxonomy" id="1120989"/>
    <lineage>
        <taxon>Bacteria</taxon>
        <taxon>Bacillati</taxon>
        <taxon>Bacillota</taxon>
        <taxon>Clostridia</taxon>
        <taxon>Eubacteriales</taxon>
        <taxon>Proteinivoracaceae</taxon>
        <taxon>Anaerobranca</taxon>
    </lineage>
</organism>
<dbReference type="InterPro" id="IPR039421">
    <property type="entry name" value="Type_1_exporter"/>
</dbReference>
<keyword evidence="2" id="KW-0813">Transport</keyword>
<comment type="subcellular location">
    <subcellularLocation>
        <location evidence="1">Cell membrane</location>
        <topology evidence="1">Multi-pass membrane protein</topology>
    </subcellularLocation>
</comment>
<keyword evidence="4" id="KW-0547">Nucleotide-binding</keyword>
<dbReference type="SUPFAM" id="SSF90123">
    <property type="entry name" value="ABC transporter transmembrane region"/>
    <property type="match status" value="1"/>
</dbReference>
<evidence type="ECO:0000259" key="9">
    <source>
        <dbReference type="PROSITE" id="PS50893"/>
    </source>
</evidence>
<keyword evidence="3 8" id="KW-0812">Transmembrane</keyword>
<dbReference type="SMART" id="SM00382">
    <property type="entry name" value="AAA"/>
    <property type="match status" value="1"/>
</dbReference>
<dbReference type="SUPFAM" id="SSF52540">
    <property type="entry name" value="P-loop containing nucleoside triphosphate hydrolases"/>
    <property type="match status" value="1"/>
</dbReference>
<dbReference type="InterPro" id="IPR003439">
    <property type="entry name" value="ABC_transporter-like_ATP-bd"/>
</dbReference>
<dbReference type="GO" id="GO:0005886">
    <property type="term" value="C:plasma membrane"/>
    <property type="evidence" value="ECO:0007669"/>
    <property type="project" value="UniProtKB-SubCell"/>
</dbReference>
<dbReference type="EMBL" id="FRAI01000012">
    <property type="protein sequence ID" value="SHK01235.1"/>
    <property type="molecule type" value="Genomic_DNA"/>
</dbReference>
<dbReference type="InterPro" id="IPR036640">
    <property type="entry name" value="ABC1_TM_sf"/>
</dbReference>
<dbReference type="InterPro" id="IPR017871">
    <property type="entry name" value="ABC_transporter-like_CS"/>
</dbReference>
<evidence type="ECO:0000259" key="10">
    <source>
        <dbReference type="PROSITE" id="PS50929"/>
    </source>
</evidence>
<dbReference type="InterPro" id="IPR003593">
    <property type="entry name" value="AAA+_ATPase"/>
</dbReference>
<evidence type="ECO:0000313" key="12">
    <source>
        <dbReference type="Proteomes" id="UP000243547"/>
    </source>
</evidence>
<dbReference type="AlphaFoldDB" id="A0A1M6NZU0"/>
<dbReference type="PANTHER" id="PTHR43394:SF1">
    <property type="entry name" value="ATP-BINDING CASSETTE SUB-FAMILY B MEMBER 10, MITOCHONDRIAL"/>
    <property type="match status" value="1"/>
</dbReference>
<feature type="transmembrane region" description="Helical" evidence="8">
    <location>
        <begin position="30"/>
        <end position="50"/>
    </location>
</feature>
<sequence length="448" mass="51238">MFTGVLVNLFKDIFILLGIMIVMLRLNLRLALTVFSILPIVLFASLFFRIKAREAYREVRTRLARINANIAENISGMKIVQIFNQQQKKFNQFDEINKGYLASSLKEIKVFAVYRPFIDLLYYLALTILIWFGGGSVLRGTLEFGVLFAFVSYVQMFFQPINDLTEKYNILQASMASSERIFQLLDKEEDIKNPQNPVPLTKVEGKIEFKNVWFAYKEGEWVLRDVSFTINPGETVAFVGATGAGKTSIISLISRFYDIQKGEILIDGVNIKDVNQQELRKHIGVVLQDVFLFSGNVKENIRLNNENITDEDIKRIAQTINAHHFIEKLPQKYDEEVQERGSTFSAGQRQLLAFARALAFDPAILVLDEATANIDTETEELIQKALTKLIEGRTTIIVAHRLSTIQNADKIIVMHKGKVREMGTHQELLEKGGLYYDLYQLQYKEQTV</sequence>
<feature type="transmembrane region" description="Helical" evidence="8">
    <location>
        <begin position="120"/>
        <end position="138"/>
    </location>
</feature>
<proteinExistence type="predicted"/>
<dbReference type="FunFam" id="3.40.50.300:FF:000287">
    <property type="entry name" value="Multidrug ABC transporter ATP-binding protein"/>
    <property type="match status" value="1"/>
</dbReference>
<dbReference type="PANTHER" id="PTHR43394">
    <property type="entry name" value="ATP-DEPENDENT PERMEASE MDL1, MITOCHONDRIAL"/>
    <property type="match status" value="1"/>
</dbReference>
<dbReference type="Proteomes" id="UP000243547">
    <property type="component" value="Unassembled WGS sequence"/>
</dbReference>
<name>A0A1M6NZU0_9FIRM</name>
<dbReference type="CDD" id="cd03254">
    <property type="entry name" value="ABCC_Glucan_exporter_like"/>
    <property type="match status" value="1"/>
</dbReference>
<dbReference type="CDD" id="cd18544">
    <property type="entry name" value="ABC_6TM_TmrA_like"/>
    <property type="match status" value="1"/>
</dbReference>
<evidence type="ECO:0000256" key="2">
    <source>
        <dbReference type="ARBA" id="ARBA00022448"/>
    </source>
</evidence>
<dbReference type="Pfam" id="PF00005">
    <property type="entry name" value="ABC_tran"/>
    <property type="match status" value="1"/>
</dbReference>
<keyword evidence="12" id="KW-1185">Reference proteome</keyword>
<feature type="transmembrane region" description="Helical" evidence="8">
    <location>
        <begin position="5"/>
        <end position="24"/>
    </location>
</feature>
<protein>
    <submittedName>
        <fullName evidence="11">ATP-binding cassette, subfamily B</fullName>
    </submittedName>
</protein>
<evidence type="ECO:0000256" key="5">
    <source>
        <dbReference type="ARBA" id="ARBA00022840"/>
    </source>
</evidence>
<evidence type="ECO:0000256" key="4">
    <source>
        <dbReference type="ARBA" id="ARBA00022741"/>
    </source>
</evidence>
<keyword evidence="7 8" id="KW-0472">Membrane</keyword>
<dbReference type="Gene3D" id="3.40.50.300">
    <property type="entry name" value="P-loop containing nucleotide triphosphate hydrolases"/>
    <property type="match status" value="1"/>
</dbReference>
<feature type="domain" description="ABC transporter" evidence="9">
    <location>
        <begin position="207"/>
        <end position="441"/>
    </location>
</feature>